<keyword evidence="2" id="KW-1185">Reference proteome</keyword>
<comment type="caution">
    <text evidence="1">The sequence shown here is derived from an EMBL/GenBank/DDBJ whole genome shotgun (WGS) entry which is preliminary data.</text>
</comment>
<organism evidence="1 2">
    <name type="scientific">Pseudanabaena catenata USMAC16</name>
    <dbReference type="NCBI Taxonomy" id="1855837"/>
    <lineage>
        <taxon>Bacteria</taxon>
        <taxon>Bacillati</taxon>
        <taxon>Cyanobacteriota</taxon>
        <taxon>Cyanophyceae</taxon>
        <taxon>Pseudanabaenales</taxon>
        <taxon>Pseudanabaenaceae</taxon>
        <taxon>Pseudanabaena</taxon>
    </lineage>
</organism>
<gene>
    <name evidence="1" type="ORF">FEV09_11815</name>
</gene>
<dbReference type="RefSeq" id="WP_009627365.1">
    <property type="nucleotide sequence ID" value="NZ_VBTY01000090.1"/>
</dbReference>
<name>A0A9X4M7I1_9CYAN</name>
<protein>
    <submittedName>
        <fullName evidence="1">Uncharacterized protein</fullName>
    </submittedName>
</protein>
<reference evidence="1" key="1">
    <citation type="submission" date="2019-05" db="EMBL/GenBank/DDBJ databases">
        <title>Whole genome sequencing of Pseudanabaena catenata USMAC16.</title>
        <authorList>
            <person name="Khan Z."/>
            <person name="Omar W.M."/>
            <person name="Convey P."/>
            <person name="Merican F."/>
            <person name="Najimudin N."/>
        </authorList>
    </citation>
    <scope>NUCLEOTIDE SEQUENCE</scope>
    <source>
        <strain evidence="1">USMAC16</strain>
    </source>
</reference>
<proteinExistence type="predicted"/>
<accession>A0A9X4M7I1</accession>
<sequence length="173" mass="20133">MLPTLADFDIRSGVFIRKLNKLTHWHPQEGDNDLSLRAKLASEKIFPDERKHSLWYISTESEFYGVVASLTATATPKNRDIDFIWIEESELQEVGVVFENVPNGDCLYVKSLHFDADINKSIFHNLCYNLMSKQREAYRCKKRQTTCILEYQRQIGCKSTDIDAESCECQSWR</sequence>
<evidence type="ECO:0000313" key="1">
    <source>
        <dbReference type="EMBL" id="MDG3495246.1"/>
    </source>
</evidence>
<dbReference type="AlphaFoldDB" id="A0A9X4M7I1"/>
<dbReference type="Proteomes" id="UP001152872">
    <property type="component" value="Unassembled WGS sequence"/>
</dbReference>
<dbReference type="EMBL" id="VBTY01000090">
    <property type="protein sequence ID" value="MDG3495246.1"/>
    <property type="molecule type" value="Genomic_DNA"/>
</dbReference>
<evidence type="ECO:0000313" key="2">
    <source>
        <dbReference type="Proteomes" id="UP001152872"/>
    </source>
</evidence>